<dbReference type="Proteomes" id="UP000270094">
    <property type="component" value="Unassembled WGS sequence"/>
</dbReference>
<reference evidence="1 2" key="1">
    <citation type="submission" date="2018-11" db="EMBL/GenBank/DDBJ databases">
        <authorList>
            <consortium name="Pathogen Informatics"/>
        </authorList>
    </citation>
    <scope>NUCLEOTIDE SEQUENCE [LARGE SCALE GENOMIC DNA]</scope>
</reference>
<evidence type="ECO:0008006" key="3">
    <source>
        <dbReference type="Google" id="ProtNLM"/>
    </source>
</evidence>
<accession>A0A3P7KQN9</accession>
<dbReference type="EMBL" id="UYYB01012628">
    <property type="protein sequence ID" value="VDM69552.1"/>
    <property type="molecule type" value="Genomic_DNA"/>
</dbReference>
<dbReference type="AlphaFoldDB" id="A0A3P7KQN9"/>
<dbReference type="OrthoDB" id="410104at2759"/>
<gene>
    <name evidence="1" type="ORF">SVUK_LOCUS4550</name>
</gene>
<proteinExistence type="predicted"/>
<organism evidence="1 2">
    <name type="scientific">Strongylus vulgaris</name>
    <name type="common">Blood worm</name>
    <dbReference type="NCBI Taxonomy" id="40348"/>
    <lineage>
        <taxon>Eukaryota</taxon>
        <taxon>Metazoa</taxon>
        <taxon>Ecdysozoa</taxon>
        <taxon>Nematoda</taxon>
        <taxon>Chromadorea</taxon>
        <taxon>Rhabditida</taxon>
        <taxon>Rhabditina</taxon>
        <taxon>Rhabditomorpha</taxon>
        <taxon>Strongyloidea</taxon>
        <taxon>Strongylidae</taxon>
        <taxon>Strongylus</taxon>
    </lineage>
</organism>
<evidence type="ECO:0000313" key="2">
    <source>
        <dbReference type="Proteomes" id="UP000270094"/>
    </source>
</evidence>
<keyword evidence="2" id="KW-1185">Reference proteome</keyword>
<evidence type="ECO:0000313" key="1">
    <source>
        <dbReference type="EMBL" id="VDM69552.1"/>
    </source>
</evidence>
<sequence>MESITKRFYTNLSLVNILVKPVLPTGEIPPRILPTEIRAAIQTMKAATASRPDHVSADLLPDGHRLHEILAEHLTSYLLKERIPDRTFLLHKKGDREDLCPICLLSVFYKLFMRIIPARIRTLDEAQPVKQAGFCQGFSCWIPREAKRARGRPPTRWADVFVARMNQLNSQQVTSSGPGPRERRRRTLIQHCGWR</sequence>
<protein>
    <recommendedName>
        <fullName evidence="3">Reverse transcriptase domain-containing protein</fullName>
    </recommendedName>
</protein>
<name>A0A3P7KQN9_STRVU</name>